<dbReference type="EMBL" id="CP036275">
    <property type="protein sequence ID" value="QDU36167.1"/>
    <property type="molecule type" value="Genomic_DNA"/>
</dbReference>
<organism evidence="1 2">
    <name type="scientific">Maioricimonas rarisocia</name>
    <dbReference type="NCBI Taxonomy" id="2528026"/>
    <lineage>
        <taxon>Bacteria</taxon>
        <taxon>Pseudomonadati</taxon>
        <taxon>Planctomycetota</taxon>
        <taxon>Planctomycetia</taxon>
        <taxon>Planctomycetales</taxon>
        <taxon>Planctomycetaceae</taxon>
        <taxon>Maioricimonas</taxon>
    </lineage>
</organism>
<dbReference type="OrthoDB" id="9881749at2"/>
<sequence length="154" mass="17521">MTISSTGMQAAVEIDWYAEEDRVEVIPRDQQRFDLQKDRVINLLQLADHGEKQLLLLLRQLGEWFDRNSGRIPAAYLTLRDNTLLFLVISETPACDDELEDELSDLDLAIANDPDLKLIRLNTLVLPPASPEALGSFFHDEFTLVFRGKRTGSH</sequence>
<keyword evidence="2" id="KW-1185">Reference proteome</keyword>
<name>A0A517Z111_9PLAN</name>
<dbReference type="KEGG" id="mri:Mal4_04500"/>
<proteinExistence type="predicted"/>
<evidence type="ECO:0000313" key="2">
    <source>
        <dbReference type="Proteomes" id="UP000320496"/>
    </source>
</evidence>
<dbReference type="Proteomes" id="UP000320496">
    <property type="component" value="Chromosome"/>
</dbReference>
<reference evidence="1 2" key="1">
    <citation type="submission" date="2019-02" db="EMBL/GenBank/DDBJ databases">
        <title>Deep-cultivation of Planctomycetes and their phenomic and genomic characterization uncovers novel biology.</title>
        <authorList>
            <person name="Wiegand S."/>
            <person name="Jogler M."/>
            <person name="Boedeker C."/>
            <person name="Pinto D."/>
            <person name="Vollmers J."/>
            <person name="Rivas-Marin E."/>
            <person name="Kohn T."/>
            <person name="Peeters S.H."/>
            <person name="Heuer A."/>
            <person name="Rast P."/>
            <person name="Oberbeckmann S."/>
            <person name="Bunk B."/>
            <person name="Jeske O."/>
            <person name="Meyerdierks A."/>
            <person name="Storesund J.E."/>
            <person name="Kallscheuer N."/>
            <person name="Luecker S."/>
            <person name="Lage O.M."/>
            <person name="Pohl T."/>
            <person name="Merkel B.J."/>
            <person name="Hornburger P."/>
            <person name="Mueller R.-W."/>
            <person name="Bruemmer F."/>
            <person name="Labrenz M."/>
            <person name="Spormann A.M."/>
            <person name="Op den Camp H."/>
            <person name="Overmann J."/>
            <person name="Amann R."/>
            <person name="Jetten M.S.M."/>
            <person name="Mascher T."/>
            <person name="Medema M.H."/>
            <person name="Devos D.P."/>
            <person name="Kaster A.-K."/>
            <person name="Ovreas L."/>
            <person name="Rohde M."/>
            <person name="Galperin M.Y."/>
            <person name="Jogler C."/>
        </authorList>
    </citation>
    <scope>NUCLEOTIDE SEQUENCE [LARGE SCALE GENOMIC DNA]</scope>
    <source>
        <strain evidence="1 2">Mal4</strain>
    </source>
</reference>
<evidence type="ECO:0000313" key="1">
    <source>
        <dbReference type="EMBL" id="QDU36167.1"/>
    </source>
</evidence>
<accession>A0A517Z111</accession>
<dbReference type="AlphaFoldDB" id="A0A517Z111"/>
<protein>
    <submittedName>
        <fullName evidence="1">Uncharacterized protein</fullName>
    </submittedName>
</protein>
<gene>
    <name evidence="1" type="ORF">Mal4_04500</name>
</gene>
<dbReference type="RefSeq" id="WP_145366860.1">
    <property type="nucleotide sequence ID" value="NZ_CP036275.1"/>
</dbReference>